<dbReference type="AlphaFoldDB" id="K5ZJF8"/>
<proteinExistence type="predicted"/>
<evidence type="ECO:0000313" key="1">
    <source>
        <dbReference type="EMBL" id="EKN15844.1"/>
    </source>
</evidence>
<organism evidence="1 2">
    <name type="scientific">Parabacteroides merdae CL03T12C32</name>
    <dbReference type="NCBI Taxonomy" id="999420"/>
    <lineage>
        <taxon>Bacteria</taxon>
        <taxon>Pseudomonadati</taxon>
        <taxon>Bacteroidota</taxon>
        <taxon>Bacteroidia</taxon>
        <taxon>Bacteroidales</taxon>
        <taxon>Tannerellaceae</taxon>
        <taxon>Parabacteroides</taxon>
    </lineage>
</organism>
<gene>
    <name evidence="1" type="ORF">HMPREF1060_00482</name>
</gene>
<dbReference type="HOGENOM" id="CLU_1502084_0_0_10"/>
<sequence length="183" mass="21579">MIEDSVKAQLRAYFDEACEVLRIDGSQYELQYETIGQRFATVDNAAEMQNYTLYINEDWIKNSISEDAEFDLRYILYHEARHIYQHKVIEEFEVTGRSSELPVTILSWKQEFSTYIRNEGDDDSWQKNISQSVEIDANAFANAMLIKHNLEVRIIPGQEEIMLKAIENMVKRLWNVTLKWSLE</sequence>
<dbReference type="EMBL" id="AGZQ01000002">
    <property type="protein sequence ID" value="EKN15844.1"/>
    <property type="molecule type" value="Genomic_DNA"/>
</dbReference>
<accession>K5ZJF8</accession>
<protein>
    <submittedName>
        <fullName evidence="1">Uncharacterized protein</fullName>
    </submittedName>
</protein>
<reference evidence="1 2" key="1">
    <citation type="submission" date="2012-02" db="EMBL/GenBank/DDBJ databases">
        <title>The Genome Sequence of Parabacteroides merdae CL03T12C32.</title>
        <authorList>
            <consortium name="The Broad Institute Genome Sequencing Platform"/>
            <person name="Earl A."/>
            <person name="Ward D."/>
            <person name="Feldgarden M."/>
            <person name="Gevers D."/>
            <person name="Zitomersky N.L."/>
            <person name="Coyne M.J."/>
            <person name="Comstock L.E."/>
            <person name="Young S.K."/>
            <person name="Zeng Q."/>
            <person name="Gargeya S."/>
            <person name="Fitzgerald M."/>
            <person name="Haas B."/>
            <person name="Abouelleil A."/>
            <person name="Alvarado L."/>
            <person name="Arachchi H.M."/>
            <person name="Berlin A."/>
            <person name="Chapman S.B."/>
            <person name="Gearin G."/>
            <person name="Goldberg J."/>
            <person name="Griggs A."/>
            <person name="Gujja S."/>
            <person name="Hansen M."/>
            <person name="Heiman D."/>
            <person name="Howarth C."/>
            <person name="Larimer J."/>
            <person name="Lui A."/>
            <person name="MacDonald P.J.P."/>
            <person name="McCowen C."/>
            <person name="Montmayeur A."/>
            <person name="Murphy C."/>
            <person name="Neiman D."/>
            <person name="Pearson M."/>
            <person name="Priest M."/>
            <person name="Roberts A."/>
            <person name="Saif S."/>
            <person name="Shea T."/>
            <person name="Sisk P."/>
            <person name="Stolte C."/>
            <person name="Sykes S."/>
            <person name="Wortman J."/>
            <person name="Nusbaum C."/>
            <person name="Birren B."/>
        </authorList>
    </citation>
    <scope>NUCLEOTIDE SEQUENCE [LARGE SCALE GENOMIC DNA]</scope>
    <source>
        <strain evidence="1 2">CL03T12C32</strain>
    </source>
</reference>
<evidence type="ECO:0000313" key="2">
    <source>
        <dbReference type="Proteomes" id="UP000006271"/>
    </source>
</evidence>
<dbReference type="RefSeq" id="WP_005642818.1">
    <property type="nucleotide sequence ID" value="NZ_JH976452.1"/>
</dbReference>
<dbReference type="Proteomes" id="UP000006271">
    <property type="component" value="Unassembled WGS sequence"/>
</dbReference>
<name>K5ZJF8_9BACT</name>
<comment type="caution">
    <text evidence="1">The sequence shown here is derived from an EMBL/GenBank/DDBJ whole genome shotgun (WGS) entry which is preliminary data.</text>
</comment>